<dbReference type="RefSeq" id="WP_072346021.1">
    <property type="nucleotide sequence ID" value="NZ_FPKU01000003.1"/>
</dbReference>
<dbReference type="Proteomes" id="UP000183447">
    <property type="component" value="Unassembled WGS sequence"/>
</dbReference>
<evidence type="ECO:0000313" key="3">
    <source>
        <dbReference type="Proteomes" id="UP000183447"/>
    </source>
</evidence>
<organism evidence="2 3">
    <name type="scientific">Devosia enhydra</name>
    <dbReference type="NCBI Taxonomy" id="665118"/>
    <lineage>
        <taxon>Bacteria</taxon>
        <taxon>Pseudomonadati</taxon>
        <taxon>Pseudomonadota</taxon>
        <taxon>Alphaproteobacteria</taxon>
        <taxon>Hyphomicrobiales</taxon>
        <taxon>Devosiaceae</taxon>
        <taxon>Devosia</taxon>
    </lineage>
</organism>
<evidence type="ECO:0000256" key="1">
    <source>
        <dbReference type="SAM" id="MobiDB-lite"/>
    </source>
</evidence>
<feature type="compositionally biased region" description="Basic and acidic residues" evidence="1">
    <location>
        <begin position="49"/>
        <end position="58"/>
    </location>
</feature>
<dbReference type="AlphaFoldDB" id="A0A1K2I2I8"/>
<dbReference type="EMBL" id="FPKU01000003">
    <property type="protein sequence ID" value="SFZ86455.1"/>
    <property type="molecule type" value="Genomic_DNA"/>
</dbReference>
<proteinExistence type="predicted"/>
<gene>
    <name evidence="2" type="ORF">SAMN02983003_3637</name>
</gene>
<accession>A0A1K2I2I8</accession>
<name>A0A1K2I2I8_9HYPH</name>
<sequence length="66" mass="6826">MDDRKQAILAVLQSELANKGAVTVESLDLMGLAVTIDAALGGDGVMPGERVDDGKTPDELNASNDI</sequence>
<dbReference type="OrthoDB" id="9954493at2"/>
<reference evidence="2 3" key="1">
    <citation type="submission" date="2016-11" db="EMBL/GenBank/DDBJ databases">
        <authorList>
            <person name="Jaros S."/>
            <person name="Januszkiewicz K."/>
            <person name="Wedrychowicz H."/>
        </authorList>
    </citation>
    <scope>NUCLEOTIDE SEQUENCE [LARGE SCALE GENOMIC DNA]</scope>
    <source>
        <strain evidence="2 3">ATCC 23634</strain>
    </source>
</reference>
<dbReference type="STRING" id="665118.SAMN02983003_3637"/>
<feature type="region of interest" description="Disordered" evidence="1">
    <location>
        <begin position="45"/>
        <end position="66"/>
    </location>
</feature>
<keyword evidence="3" id="KW-1185">Reference proteome</keyword>
<protein>
    <submittedName>
        <fullName evidence="2">Uncharacterized protein</fullName>
    </submittedName>
</protein>
<evidence type="ECO:0000313" key="2">
    <source>
        <dbReference type="EMBL" id="SFZ86455.1"/>
    </source>
</evidence>